<feature type="domain" description="D-glutamate N-acetyltransferase-like C-terminal" evidence="1">
    <location>
        <begin position="183"/>
        <end position="379"/>
    </location>
</feature>
<dbReference type="Pfam" id="PF17396">
    <property type="entry name" value="DUF1611_N"/>
    <property type="match status" value="1"/>
</dbReference>
<accession>A0A2R8AKB1</accession>
<sequence length="399" mass="42458">MDSTILNTRTPLKNIRVAQGPPEDGSVHSTNVIDTPVVRAPSAIVYCEGNFAKIDGKTANGLVRHSEAYRIHSVIDSDKAGQDCGVVLDGTANHIPLFCDLETAVCSGIEVPDTLIYGMAPSTGKLSAKDREVILDAIAYGMNIVSGLHEFLSDDPEIKEAAKIGDVSIRDIRKPRPAKDMRLFDGSVSRVNAICIAVMGTDCAIGKRTTATVLAGALNAKGVKTVLVGTGQTGLMQGARHGIAMDAIPPQFCCGELERAIVEAADTETPDVILIEGQGALSHPAFCTSAFILRGSQPDAVILQHAPKRAHRCDFPDMAMPSPSSEIALIEAFSDTTVIGVTLNHEGMADEEIDAAISRYSDELDLPVTDALARPVYDLVSMVRDAFPVLQPSRSSERL</sequence>
<evidence type="ECO:0000313" key="3">
    <source>
        <dbReference type="EMBL" id="SPF76483.1"/>
    </source>
</evidence>
<dbReference type="Gene3D" id="3.40.50.300">
    <property type="entry name" value="P-loop containing nucleotide triphosphate hydrolases"/>
    <property type="match status" value="1"/>
</dbReference>
<protein>
    <recommendedName>
        <fullName evidence="5">EBNA-1 nuclear protein</fullName>
    </recommendedName>
</protein>
<dbReference type="InterPro" id="IPR035086">
    <property type="entry name" value="DgcN-like_C"/>
</dbReference>
<dbReference type="InterPro" id="IPR011669">
    <property type="entry name" value="DgcN-like"/>
</dbReference>
<dbReference type="InterPro" id="IPR027417">
    <property type="entry name" value="P-loop_NTPase"/>
</dbReference>
<evidence type="ECO:0000259" key="2">
    <source>
        <dbReference type="Pfam" id="PF17396"/>
    </source>
</evidence>
<dbReference type="AlphaFoldDB" id="A0A2R8AKB1"/>
<dbReference type="OrthoDB" id="9778498at2"/>
<dbReference type="EMBL" id="OMOI01000001">
    <property type="protein sequence ID" value="SPF76483.1"/>
    <property type="molecule type" value="Genomic_DNA"/>
</dbReference>
<dbReference type="InterPro" id="IPR035402">
    <property type="entry name" value="DgcN-like_N"/>
</dbReference>
<gene>
    <name evidence="3" type="ORF">ALP8811_01490</name>
</gene>
<dbReference type="PIRSF" id="PIRSF026760">
    <property type="entry name" value="UCP026760"/>
    <property type="match status" value="1"/>
</dbReference>
<evidence type="ECO:0008006" key="5">
    <source>
        <dbReference type="Google" id="ProtNLM"/>
    </source>
</evidence>
<dbReference type="RefSeq" id="WP_108856481.1">
    <property type="nucleotide sequence ID" value="NZ_OMOI01000001.1"/>
</dbReference>
<dbReference type="Pfam" id="PF07755">
    <property type="entry name" value="DUF1611"/>
    <property type="match status" value="1"/>
</dbReference>
<dbReference type="Gene3D" id="3.40.50.720">
    <property type="entry name" value="NAD(P)-binding Rossmann-like Domain"/>
    <property type="match status" value="1"/>
</dbReference>
<dbReference type="PANTHER" id="PTHR40690:SF1">
    <property type="entry name" value="DUF1611 DOMAIN-CONTAINING PROTEIN"/>
    <property type="match status" value="1"/>
</dbReference>
<dbReference type="Proteomes" id="UP000244911">
    <property type="component" value="Unassembled WGS sequence"/>
</dbReference>
<evidence type="ECO:0000259" key="1">
    <source>
        <dbReference type="Pfam" id="PF07755"/>
    </source>
</evidence>
<name>A0A2R8AKB1_9RHOB</name>
<evidence type="ECO:0000313" key="4">
    <source>
        <dbReference type="Proteomes" id="UP000244911"/>
    </source>
</evidence>
<proteinExistence type="predicted"/>
<dbReference type="SUPFAM" id="SSF52540">
    <property type="entry name" value="P-loop containing nucleoside triphosphate hydrolases"/>
    <property type="match status" value="1"/>
</dbReference>
<dbReference type="PANTHER" id="PTHR40690">
    <property type="entry name" value="GLL3100 PROTEIN"/>
    <property type="match status" value="1"/>
</dbReference>
<organism evidence="3 4">
    <name type="scientific">Aliiroseovarius pelagivivens</name>
    <dbReference type="NCBI Taxonomy" id="1639690"/>
    <lineage>
        <taxon>Bacteria</taxon>
        <taxon>Pseudomonadati</taxon>
        <taxon>Pseudomonadota</taxon>
        <taxon>Alphaproteobacteria</taxon>
        <taxon>Rhodobacterales</taxon>
        <taxon>Paracoccaceae</taxon>
        <taxon>Aliiroseovarius</taxon>
    </lineage>
</organism>
<keyword evidence="4" id="KW-1185">Reference proteome</keyword>
<reference evidence="3 4" key="1">
    <citation type="submission" date="2018-03" db="EMBL/GenBank/DDBJ databases">
        <authorList>
            <person name="Keele B.F."/>
        </authorList>
    </citation>
    <scope>NUCLEOTIDE SEQUENCE [LARGE SCALE GENOMIC DNA]</scope>
    <source>
        <strain evidence="3 4">CECT 8811</strain>
    </source>
</reference>
<feature type="domain" description="D-glutamate N-acetyltransferase-like N-terminal" evidence="2">
    <location>
        <begin position="78"/>
        <end position="175"/>
    </location>
</feature>